<dbReference type="CDD" id="cd22160">
    <property type="entry name" value="F-box_AtFBL13-like"/>
    <property type="match status" value="1"/>
</dbReference>
<dbReference type="InterPro" id="IPR036047">
    <property type="entry name" value="F-box-like_dom_sf"/>
</dbReference>
<evidence type="ECO:0000313" key="3">
    <source>
        <dbReference type="Proteomes" id="UP001231189"/>
    </source>
</evidence>
<dbReference type="Gene3D" id="1.20.1280.50">
    <property type="match status" value="1"/>
</dbReference>
<dbReference type="PANTHER" id="PTHR34709">
    <property type="entry name" value="OS10G0396666 PROTEIN"/>
    <property type="match status" value="1"/>
</dbReference>
<dbReference type="EMBL" id="JAUUTY010000001">
    <property type="protein sequence ID" value="KAK1695382.1"/>
    <property type="molecule type" value="Genomic_DNA"/>
</dbReference>
<dbReference type="PROSITE" id="PS50181">
    <property type="entry name" value="FBOX"/>
    <property type="match status" value="1"/>
</dbReference>
<dbReference type="InterPro" id="IPR053781">
    <property type="entry name" value="F-box_AtFBL13-like"/>
</dbReference>
<evidence type="ECO:0000259" key="1">
    <source>
        <dbReference type="PROSITE" id="PS50181"/>
    </source>
</evidence>
<dbReference type="Gene3D" id="3.80.10.10">
    <property type="entry name" value="Ribonuclease Inhibitor"/>
    <property type="match status" value="1"/>
</dbReference>
<organism evidence="2 3">
    <name type="scientific">Lolium multiflorum</name>
    <name type="common">Italian ryegrass</name>
    <name type="synonym">Lolium perenne subsp. multiflorum</name>
    <dbReference type="NCBI Taxonomy" id="4521"/>
    <lineage>
        <taxon>Eukaryota</taxon>
        <taxon>Viridiplantae</taxon>
        <taxon>Streptophyta</taxon>
        <taxon>Embryophyta</taxon>
        <taxon>Tracheophyta</taxon>
        <taxon>Spermatophyta</taxon>
        <taxon>Magnoliopsida</taxon>
        <taxon>Liliopsida</taxon>
        <taxon>Poales</taxon>
        <taxon>Poaceae</taxon>
        <taxon>BOP clade</taxon>
        <taxon>Pooideae</taxon>
        <taxon>Poodae</taxon>
        <taxon>Poeae</taxon>
        <taxon>Poeae Chloroplast Group 2 (Poeae type)</taxon>
        <taxon>Loliodinae</taxon>
        <taxon>Loliinae</taxon>
        <taxon>Lolium</taxon>
    </lineage>
</organism>
<name>A0AAD8U0B0_LOLMU</name>
<dbReference type="SUPFAM" id="SSF81383">
    <property type="entry name" value="F-box domain"/>
    <property type="match status" value="1"/>
</dbReference>
<dbReference type="InterPro" id="IPR001810">
    <property type="entry name" value="F-box_dom"/>
</dbReference>
<accession>A0AAD8U0B0</accession>
<dbReference type="Proteomes" id="UP001231189">
    <property type="component" value="Unassembled WGS sequence"/>
</dbReference>
<reference evidence="2" key="1">
    <citation type="submission" date="2023-07" db="EMBL/GenBank/DDBJ databases">
        <title>A chromosome-level genome assembly of Lolium multiflorum.</title>
        <authorList>
            <person name="Chen Y."/>
            <person name="Copetti D."/>
            <person name="Kolliker R."/>
            <person name="Studer B."/>
        </authorList>
    </citation>
    <scope>NUCLEOTIDE SEQUENCE</scope>
    <source>
        <strain evidence="2">02402/16</strain>
        <tissue evidence="2">Leaf</tissue>
    </source>
</reference>
<gene>
    <name evidence="2" type="ORF">QYE76_012079</name>
</gene>
<feature type="domain" description="F-box" evidence="1">
    <location>
        <begin position="1"/>
        <end position="37"/>
    </location>
</feature>
<proteinExistence type="predicted"/>
<dbReference type="PANTHER" id="PTHR34709:SF76">
    <property type="entry name" value="F-BOX DOMAIN-CONTAINING PROTEIN"/>
    <property type="match status" value="1"/>
</dbReference>
<sequence>MDIVSSLPDHLLHHILSFLPTQESVRTSVLSRRWQRVWIGLPTFTFDDKRGSSIAGFASSVDAVLAPRLLQGTVDRLQISVRHPPHIARANEWLQRAAERVREDISIIFHENSPAERILHDTDNGYDRIVLHLPCGGRATALTLDFHVVGIATLVIPPAVPSSLLTRLELKFLRVDASSLSRFVSSRCPSLRKLVVHTFGDMDALRFSNDALEDLDIHFYFGGLRRLEVWSRNLRRLWVRGVFSPEAMAHDGSKLASFFTPRLEHLCWTSSISIDPSRIDFAHRLSTVRQLEVELASHALVHHTRWYRDRNKLAPMSAFGVMYSDLMAVIPHLSTVTDLTVSTILDHHAYGSSIARLLSRCSNIETLTILVKEEKCEDEYTCPLTSACWCKCPADWREQKLCLDSLRQLDLKGFSKADWLPDLVTLLCCARHVVNVNYCD</sequence>
<dbReference type="InterPro" id="IPR032675">
    <property type="entry name" value="LRR_dom_sf"/>
</dbReference>
<protein>
    <recommendedName>
        <fullName evidence="1">F-box domain-containing protein</fullName>
    </recommendedName>
</protein>
<dbReference type="Pfam" id="PF00646">
    <property type="entry name" value="F-box"/>
    <property type="match status" value="1"/>
</dbReference>
<dbReference type="InterPro" id="IPR055312">
    <property type="entry name" value="FBL15-like"/>
</dbReference>
<comment type="caution">
    <text evidence="2">The sequence shown here is derived from an EMBL/GenBank/DDBJ whole genome shotgun (WGS) entry which is preliminary data.</text>
</comment>
<evidence type="ECO:0000313" key="2">
    <source>
        <dbReference type="EMBL" id="KAK1695382.1"/>
    </source>
</evidence>
<keyword evidence="3" id="KW-1185">Reference proteome</keyword>
<dbReference type="SMART" id="SM00256">
    <property type="entry name" value="FBOX"/>
    <property type="match status" value="1"/>
</dbReference>
<dbReference type="AlphaFoldDB" id="A0AAD8U0B0"/>